<proteinExistence type="predicted"/>
<sequence>MTRRISITTIRLLLLTSSVKVCCC</sequence>
<accession>A0A0E9TN16</accession>
<evidence type="ECO:0000313" key="1">
    <source>
        <dbReference type="EMBL" id="JAH54996.1"/>
    </source>
</evidence>
<dbReference type="EMBL" id="GBXM01053581">
    <property type="protein sequence ID" value="JAH54996.1"/>
    <property type="molecule type" value="Transcribed_RNA"/>
</dbReference>
<name>A0A0E9TN16_ANGAN</name>
<protein>
    <submittedName>
        <fullName evidence="1">Uncharacterized protein</fullName>
    </submittedName>
</protein>
<organism evidence="1">
    <name type="scientific">Anguilla anguilla</name>
    <name type="common">European freshwater eel</name>
    <name type="synonym">Muraena anguilla</name>
    <dbReference type="NCBI Taxonomy" id="7936"/>
    <lineage>
        <taxon>Eukaryota</taxon>
        <taxon>Metazoa</taxon>
        <taxon>Chordata</taxon>
        <taxon>Craniata</taxon>
        <taxon>Vertebrata</taxon>
        <taxon>Euteleostomi</taxon>
        <taxon>Actinopterygii</taxon>
        <taxon>Neopterygii</taxon>
        <taxon>Teleostei</taxon>
        <taxon>Anguilliformes</taxon>
        <taxon>Anguillidae</taxon>
        <taxon>Anguilla</taxon>
    </lineage>
</organism>
<reference evidence="1" key="1">
    <citation type="submission" date="2014-11" db="EMBL/GenBank/DDBJ databases">
        <authorList>
            <person name="Amaro Gonzalez C."/>
        </authorList>
    </citation>
    <scope>NUCLEOTIDE SEQUENCE</scope>
</reference>
<reference evidence="1" key="2">
    <citation type="journal article" date="2015" name="Fish Shellfish Immunol.">
        <title>Early steps in the European eel (Anguilla anguilla)-Vibrio vulnificus interaction in the gills: Role of the RtxA13 toxin.</title>
        <authorList>
            <person name="Callol A."/>
            <person name="Pajuelo D."/>
            <person name="Ebbesson L."/>
            <person name="Teles M."/>
            <person name="MacKenzie S."/>
            <person name="Amaro C."/>
        </authorList>
    </citation>
    <scope>NUCLEOTIDE SEQUENCE</scope>
</reference>
<dbReference type="AlphaFoldDB" id="A0A0E9TN16"/>